<evidence type="ECO:0000313" key="2">
    <source>
        <dbReference type="EMBL" id="KAF4443111.1"/>
    </source>
</evidence>
<gene>
    <name evidence="2" type="ORF">FACUT_1665</name>
</gene>
<reference evidence="2 3" key="1">
    <citation type="submission" date="2020-01" db="EMBL/GenBank/DDBJ databases">
        <title>Identification and distribution of gene clusters putatively required for synthesis of sphingolipid metabolism inhibitors in phylogenetically diverse species of the filamentous fungus Fusarium.</title>
        <authorList>
            <person name="Kim H.-S."/>
            <person name="Busman M."/>
            <person name="Brown D.W."/>
            <person name="Divon H."/>
            <person name="Uhlig S."/>
            <person name="Proctor R.H."/>
        </authorList>
    </citation>
    <scope>NUCLEOTIDE SEQUENCE [LARGE SCALE GENOMIC DNA]</scope>
    <source>
        <strain evidence="2 3">NRRL 13308</strain>
    </source>
</reference>
<name>A0A8H4K3Z5_9HYPO</name>
<organism evidence="2 3">
    <name type="scientific">Fusarium acutatum</name>
    <dbReference type="NCBI Taxonomy" id="78861"/>
    <lineage>
        <taxon>Eukaryota</taxon>
        <taxon>Fungi</taxon>
        <taxon>Dikarya</taxon>
        <taxon>Ascomycota</taxon>
        <taxon>Pezizomycotina</taxon>
        <taxon>Sordariomycetes</taxon>
        <taxon>Hypocreomycetidae</taxon>
        <taxon>Hypocreales</taxon>
        <taxon>Nectriaceae</taxon>
        <taxon>Fusarium</taxon>
        <taxon>Fusarium fujikuroi species complex</taxon>
    </lineage>
</organism>
<dbReference type="EMBL" id="JAADJF010000035">
    <property type="protein sequence ID" value="KAF4443111.1"/>
    <property type="molecule type" value="Genomic_DNA"/>
</dbReference>
<proteinExistence type="predicted"/>
<dbReference type="InterPro" id="IPR045518">
    <property type="entry name" value="2EXR"/>
</dbReference>
<dbReference type="Proteomes" id="UP000536711">
    <property type="component" value="Unassembled WGS sequence"/>
</dbReference>
<sequence length="256" mass="28912">MKPSEIQPANEGLSTSTCFSRLPLEIREMIWECLISVQRHLRIEGRFGKPAKIGSFSIPEGLYLSRICSESRNVLSRIIAYQAAEDGDGAPINRRFNTVLLTTVDAPSLETLSSLTTDIDHIAVPRLAVGQVEKLHLALQKRVAAGRRQIKVIYHGRKSYLQNQRRPPGNYLVTPPVDFYIMTDDPVSFLGPDKRFIIRTTEGETDSHFFNYALWHYDQYPKGLRSTWTRLTSKDGIPAPVMKPSIILIPSGLETF</sequence>
<dbReference type="AlphaFoldDB" id="A0A8H4K3Z5"/>
<keyword evidence="3" id="KW-1185">Reference proteome</keyword>
<evidence type="ECO:0000259" key="1">
    <source>
        <dbReference type="Pfam" id="PF20150"/>
    </source>
</evidence>
<accession>A0A8H4K3Z5</accession>
<feature type="domain" description="2EXR" evidence="1">
    <location>
        <begin position="17"/>
        <end position="82"/>
    </location>
</feature>
<evidence type="ECO:0000313" key="3">
    <source>
        <dbReference type="Proteomes" id="UP000536711"/>
    </source>
</evidence>
<dbReference type="OrthoDB" id="3473305at2759"/>
<protein>
    <recommendedName>
        <fullName evidence="1">2EXR domain-containing protein</fullName>
    </recommendedName>
</protein>
<dbReference type="Pfam" id="PF20150">
    <property type="entry name" value="2EXR"/>
    <property type="match status" value="1"/>
</dbReference>
<comment type="caution">
    <text evidence="2">The sequence shown here is derived from an EMBL/GenBank/DDBJ whole genome shotgun (WGS) entry which is preliminary data.</text>
</comment>